<reference evidence="1 2" key="1">
    <citation type="submission" date="2024-03" db="EMBL/GenBank/DDBJ databases">
        <authorList>
            <person name="Martinez-Hernandez J."/>
        </authorList>
    </citation>
    <scope>NUCLEOTIDE SEQUENCE [LARGE SCALE GENOMIC DNA]</scope>
</reference>
<dbReference type="Proteomes" id="UP001497480">
    <property type="component" value="Unassembled WGS sequence"/>
</dbReference>
<accession>A0AAV1Y2L3</accession>
<evidence type="ECO:0000313" key="1">
    <source>
        <dbReference type="EMBL" id="CAL0327858.1"/>
    </source>
</evidence>
<sequence length="81" mass="9551">MDLLSPNHRPKLWSTIWLATIWSIWLSRNDIIFKSTNPSLHHILDTAKVNSWLWINAKAGNDTFSYSEWMSFPLDCYNINL</sequence>
<keyword evidence="2" id="KW-1185">Reference proteome</keyword>
<evidence type="ECO:0000313" key="2">
    <source>
        <dbReference type="Proteomes" id="UP001497480"/>
    </source>
</evidence>
<comment type="caution">
    <text evidence="1">The sequence shown here is derived from an EMBL/GenBank/DDBJ whole genome shotgun (WGS) entry which is preliminary data.</text>
</comment>
<protein>
    <submittedName>
        <fullName evidence="1">Uncharacterized protein</fullName>
    </submittedName>
</protein>
<dbReference type="EMBL" id="CAXHTB010000020">
    <property type="protein sequence ID" value="CAL0327858.1"/>
    <property type="molecule type" value="Genomic_DNA"/>
</dbReference>
<organism evidence="1 2">
    <name type="scientific">Lupinus luteus</name>
    <name type="common">European yellow lupine</name>
    <dbReference type="NCBI Taxonomy" id="3873"/>
    <lineage>
        <taxon>Eukaryota</taxon>
        <taxon>Viridiplantae</taxon>
        <taxon>Streptophyta</taxon>
        <taxon>Embryophyta</taxon>
        <taxon>Tracheophyta</taxon>
        <taxon>Spermatophyta</taxon>
        <taxon>Magnoliopsida</taxon>
        <taxon>eudicotyledons</taxon>
        <taxon>Gunneridae</taxon>
        <taxon>Pentapetalae</taxon>
        <taxon>rosids</taxon>
        <taxon>fabids</taxon>
        <taxon>Fabales</taxon>
        <taxon>Fabaceae</taxon>
        <taxon>Papilionoideae</taxon>
        <taxon>50 kb inversion clade</taxon>
        <taxon>genistoids sensu lato</taxon>
        <taxon>core genistoids</taxon>
        <taxon>Genisteae</taxon>
        <taxon>Lupinus</taxon>
    </lineage>
</organism>
<name>A0AAV1Y2L3_LUPLU</name>
<proteinExistence type="predicted"/>
<dbReference type="AlphaFoldDB" id="A0AAV1Y2L3"/>
<gene>
    <name evidence="1" type="ORF">LLUT_LOCUS28918</name>
</gene>